<gene>
    <name evidence="2" type="ORF">F5544_25730</name>
</gene>
<dbReference type="PANTHER" id="PTHR43781">
    <property type="entry name" value="SACCHAROPINE DEHYDROGENASE"/>
    <property type="match status" value="1"/>
</dbReference>
<sequence>MTDPVFAIYGATGHTGRLVAAELHARGRQLVLSGRDGQALDDLAKQLDARSHPAAVDDPVALRELTDQATVLIHCAGPFKETGEPVAAAAVAGGCHYIDHALEPHHVKRLFDFEPLAQRQHVTMIPSMSFCGGFGDLLAAAVADGLSAIDRLVVAYSITGWRLTTGALNTARHLFAETERISFTDGAIALGYVEPRNAVFPFPAPLGPRRVIAPVPYPEVLTVPRHTPVREVEVMLTARTFEEDDVFNSADIDPEARAATEFTIAVQAISAHGGYAGHLGGRDLWRAAALASVTAADRLAFGEGPGKAGVLTPAEAFRARPFLHTLEQLGAITVAL</sequence>
<dbReference type="InterPro" id="IPR005097">
    <property type="entry name" value="Sacchrp_dh_NADP-bd"/>
</dbReference>
<dbReference type="RefSeq" id="WP_167475604.1">
    <property type="nucleotide sequence ID" value="NZ_CP046172.1"/>
</dbReference>
<feature type="domain" description="Saccharopine dehydrogenase NADP binding" evidence="1">
    <location>
        <begin position="7"/>
        <end position="124"/>
    </location>
</feature>
<proteinExistence type="predicted"/>
<evidence type="ECO:0000313" key="2">
    <source>
        <dbReference type="EMBL" id="QIS13000.1"/>
    </source>
</evidence>
<accession>A0A6G9YIL2</accession>
<dbReference type="InterPro" id="IPR036291">
    <property type="entry name" value="NAD(P)-bd_dom_sf"/>
</dbReference>
<keyword evidence="3" id="KW-1185">Reference proteome</keyword>
<dbReference type="AlphaFoldDB" id="A0A6G9YIL2"/>
<name>A0A6G9YIL2_9NOCA</name>
<evidence type="ECO:0000259" key="1">
    <source>
        <dbReference type="Pfam" id="PF03435"/>
    </source>
</evidence>
<evidence type="ECO:0000313" key="3">
    <source>
        <dbReference type="Proteomes" id="UP000503540"/>
    </source>
</evidence>
<dbReference type="Pfam" id="PF03435">
    <property type="entry name" value="Sacchrp_dh_NADP"/>
    <property type="match status" value="1"/>
</dbReference>
<dbReference type="Gene3D" id="3.40.50.720">
    <property type="entry name" value="NAD(P)-binding Rossmann-like Domain"/>
    <property type="match status" value="1"/>
</dbReference>
<dbReference type="KEGG" id="nah:F5544_25730"/>
<protein>
    <submittedName>
        <fullName evidence="2">NAD(P)H-binding protein</fullName>
    </submittedName>
</protein>
<organism evidence="2 3">
    <name type="scientific">Nocardia arthritidis</name>
    <dbReference type="NCBI Taxonomy" id="228602"/>
    <lineage>
        <taxon>Bacteria</taxon>
        <taxon>Bacillati</taxon>
        <taxon>Actinomycetota</taxon>
        <taxon>Actinomycetes</taxon>
        <taxon>Mycobacteriales</taxon>
        <taxon>Nocardiaceae</taxon>
        <taxon>Nocardia</taxon>
    </lineage>
</organism>
<dbReference type="EMBL" id="CP046172">
    <property type="protein sequence ID" value="QIS13000.1"/>
    <property type="molecule type" value="Genomic_DNA"/>
</dbReference>
<dbReference type="Proteomes" id="UP000503540">
    <property type="component" value="Chromosome"/>
</dbReference>
<dbReference type="SUPFAM" id="SSF51735">
    <property type="entry name" value="NAD(P)-binding Rossmann-fold domains"/>
    <property type="match status" value="1"/>
</dbReference>
<reference evidence="2 3" key="1">
    <citation type="journal article" date="2019" name="ACS Chem. Biol.">
        <title>Identification and Mobilization of a Cryptic Antibiotic Biosynthesis Gene Locus from a Human-Pathogenic Nocardia Isolate.</title>
        <authorList>
            <person name="Herisse M."/>
            <person name="Ishida K."/>
            <person name="Porter J.L."/>
            <person name="Howden B."/>
            <person name="Hertweck C."/>
            <person name="Stinear T.P."/>
            <person name="Pidot S.J."/>
        </authorList>
    </citation>
    <scope>NUCLEOTIDE SEQUENCE [LARGE SCALE GENOMIC DNA]</scope>
    <source>
        <strain evidence="2 3">AUSMDU00012717</strain>
    </source>
</reference>
<dbReference type="PANTHER" id="PTHR43781:SF1">
    <property type="entry name" value="SACCHAROPINE DEHYDROGENASE"/>
    <property type="match status" value="1"/>
</dbReference>